<organism evidence="2 3">
    <name type="scientific">Sphingobium xenophagum</name>
    <dbReference type="NCBI Taxonomy" id="121428"/>
    <lineage>
        <taxon>Bacteria</taxon>
        <taxon>Pseudomonadati</taxon>
        <taxon>Pseudomonadota</taxon>
        <taxon>Alphaproteobacteria</taxon>
        <taxon>Sphingomonadales</taxon>
        <taxon>Sphingomonadaceae</taxon>
        <taxon>Sphingobium</taxon>
    </lineage>
</organism>
<dbReference type="SUPFAM" id="SSF48295">
    <property type="entry name" value="TrpR-like"/>
    <property type="match status" value="1"/>
</dbReference>
<dbReference type="InterPro" id="IPR010921">
    <property type="entry name" value="Trp_repressor/repl_initiator"/>
</dbReference>
<dbReference type="InterPro" id="IPR002514">
    <property type="entry name" value="Transposase_8"/>
</dbReference>
<evidence type="ECO:0000256" key="1">
    <source>
        <dbReference type="SAM" id="MobiDB-lite"/>
    </source>
</evidence>
<dbReference type="GO" id="GO:0004803">
    <property type="term" value="F:transposase activity"/>
    <property type="evidence" value="ECO:0007669"/>
    <property type="project" value="InterPro"/>
</dbReference>
<dbReference type="GO" id="GO:0006313">
    <property type="term" value="P:DNA transposition"/>
    <property type="evidence" value="ECO:0007669"/>
    <property type="project" value="InterPro"/>
</dbReference>
<evidence type="ECO:0008006" key="4">
    <source>
        <dbReference type="Google" id="ProtNLM"/>
    </source>
</evidence>
<dbReference type="EMBL" id="BBQY01000021">
    <property type="protein sequence ID" value="GBH31732.1"/>
    <property type="molecule type" value="Genomic_DNA"/>
</dbReference>
<dbReference type="Gene3D" id="1.10.10.10">
    <property type="entry name" value="Winged helix-like DNA-binding domain superfamily/Winged helix DNA-binding domain"/>
    <property type="match status" value="1"/>
</dbReference>
<name>A0A401J4Y5_SPHXE</name>
<evidence type="ECO:0000313" key="2">
    <source>
        <dbReference type="EMBL" id="GBH31732.1"/>
    </source>
</evidence>
<proteinExistence type="predicted"/>
<dbReference type="GO" id="GO:0043565">
    <property type="term" value="F:sequence-specific DNA binding"/>
    <property type="evidence" value="ECO:0007669"/>
    <property type="project" value="InterPro"/>
</dbReference>
<feature type="region of interest" description="Disordered" evidence="1">
    <location>
        <begin position="1"/>
        <end position="27"/>
    </location>
</feature>
<evidence type="ECO:0000313" key="3">
    <source>
        <dbReference type="Proteomes" id="UP000290975"/>
    </source>
</evidence>
<sequence length="121" mass="12874">MDFLPAGGQDGRVTGVEMSKRPRRNHSPAFKAKVALAAVKGEKTLAELAQQFDVHPNQITQWRGQLLEGAAGVFGSETRSEAAEPVIDVKTLHAKIGELTLVNDFLSGALGKAGLLPSAKR</sequence>
<reference evidence="2 3" key="1">
    <citation type="submission" date="2014-12" db="EMBL/GenBank/DDBJ databases">
        <title>Whole genome sequencing of Sphingobium xenophagum OW59.</title>
        <authorList>
            <person name="Ohta Y."/>
            <person name="Nishi S."/>
            <person name="Hatada Y."/>
        </authorList>
    </citation>
    <scope>NUCLEOTIDE SEQUENCE [LARGE SCALE GENOMIC DNA]</scope>
    <source>
        <strain evidence="2 3">OW59</strain>
    </source>
</reference>
<gene>
    <name evidence="2" type="ORF">MBESOW_P2989</name>
</gene>
<dbReference type="InterPro" id="IPR036388">
    <property type="entry name" value="WH-like_DNA-bd_sf"/>
</dbReference>
<comment type="caution">
    <text evidence="2">The sequence shown here is derived from an EMBL/GenBank/DDBJ whole genome shotgun (WGS) entry which is preliminary data.</text>
</comment>
<dbReference type="Pfam" id="PF01527">
    <property type="entry name" value="HTH_Tnp_1"/>
    <property type="match status" value="1"/>
</dbReference>
<protein>
    <recommendedName>
        <fullName evidence="4">Transposase</fullName>
    </recommendedName>
</protein>
<dbReference type="AlphaFoldDB" id="A0A401J4Y5"/>
<keyword evidence="3" id="KW-1185">Reference proteome</keyword>
<accession>A0A401J4Y5</accession>
<dbReference type="Proteomes" id="UP000290975">
    <property type="component" value="Unassembled WGS sequence"/>
</dbReference>